<accession>A0A5N1JR22</accession>
<gene>
    <name evidence="2" type="ORF">F0P93_00620</name>
</gene>
<dbReference type="Proteomes" id="UP000326344">
    <property type="component" value="Unassembled WGS sequence"/>
</dbReference>
<evidence type="ECO:0000256" key="1">
    <source>
        <dbReference type="SAM" id="SignalP"/>
    </source>
</evidence>
<sequence length="291" mass="32108">MNLTKISALALCSLLISLSSCENQQLDPSAPRQSNTAGQSAESNALGMDDIIVSVAKKHTLVKQGNATLSYDANGKLVKVTEGNRTTTYAYSPGKVTTLTLVGGTKTQDGTYFLDANGRCTHSEVPDYSVVDGIPHITMNSFKYDYDAKGRLINRYHSIYPNMRVEFAYNADGDLVEVKRFNNPNDVIQKNIYEYQFAGSSILTDNNRLNAVGVFNLDPYLRIYGKTSKHLVQRLKTIQTVYGGTTTDYRFAYTLNADGYVTISKKYSVSNGALLQTSPYEYVVSDLTVSL</sequence>
<keyword evidence="1" id="KW-0732">Signal</keyword>
<feature type="signal peptide" evidence="1">
    <location>
        <begin position="1"/>
        <end position="22"/>
    </location>
</feature>
<dbReference type="Gene3D" id="2.180.10.10">
    <property type="entry name" value="RHS repeat-associated core"/>
    <property type="match status" value="1"/>
</dbReference>
<protein>
    <submittedName>
        <fullName evidence="2">DUF4595 domain-containing protein</fullName>
    </submittedName>
</protein>
<comment type="caution">
    <text evidence="2">The sequence shown here is derived from an EMBL/GenBank/DDBJ whole genome shotgun (WGS) entry which is preliminary data.</text>
</comment>
<reference evidence="2 3" key="1">
    <citation type="submission" date="2019-09" db="EMBL/GenBank/DDBJ databases">
        <title>Genome Sequence of Larkinella sp MA1.</title>
        <authorList>
            <person name="Srinivasan S."/>
        </authorList>
    </citation>
    <scope>NUCLEOTIDE SEQUENCE [LARGE SCALE GENOMIC DNA]</scope>
    <source>
        <strain evidence="2 3">MA1</strain>
    </source>
</reference>
<dbReference type="EMBL" id="VTWS01000001">
    <property type="protein sequence ID" value="KAA9356293.1"/>
    <property type="molecule type" value="Genomic_DNA"/>
</dbReference>
<dbReference type="CDD" id="cd12871">
    <property type="entry name" value="Bacuni_01323_like"/>
    <property type="match status" value="1"/>
</dbReference>
<keyword evidence="3" id="KW-1185">Reference proteome</keyword>
<dbReference type="AlphaFoldDB" id="A0A5N1JR22"/>
<name>A0A5N1JR22_9BACT</name>
<dbReference type="RefSeq" id="WP_150874456.1">
    <property type="nucleotide sequence ID" value="NZ_VTWS01000001.1"/>
</dbReference>
<proteinExistence type="predicted"/>
<evidence type="ECO:0000313" key="3">
    <source>
        <dbReference type="Proteomes" id="UP000326344"/>
    </source>
</evidence>
<organism evidence="2 3">
    <name type="scientific">Larkinella humicola</name>
    <dbReference type="NCBI Taxonomy" id="2607654"/>
    <lineage>
        <taxon>Bacteria</taxon>
        <taxon>Pseudomonadati</taxon>
        <taxon>Bacteroidota</taxon>
        <taxon>Cytophagia</taxon>
        <taxon>Cytophagales</taxon>
        <taxon>Spirosomataceae</taxon>
        <taxon>Larkinella</taxon>
    </lineage>
</organism>
<evidence type="ECO:0000313" key="2">
    <source>
        <dbReference type="EMBL" id="KAA9356293.1"/>
    </source>
</evidence>
<dbReference type="PROSITE" id="PS51257">
    <property type="entry name" value="PROKAR_LIPOPROTEIN"/>
    <property type="match status" value="1"/>
</dbReference>
<feature type="chain" id="PRO_5024956464" evidence="1">
    <location>
        <begin position="23"/>
        <end position="291"/>
    </location>
</feature>